<keyword evidence="1" id="KW-0472">Membrane</keyword>
<evidence type="ECO:0000313" key="3">
    <source>
        <dbReference type="Proteomes" id="UP000593577"/>
    </source>
</evidence>
<protein>
    <submittedName>
        <fullName evidence="2">Uncharacterized protein</fullName>
    </submittedName>
</protein>
<name>A0A7J8YRY5_GOSAI</name>
<dbReference type="Proteomes" id="UP000593577">
    <property type="component" value="Unassembled WGS sequence"/>
</dbReference>
<evidence type="ECO:0000313" key="2">
    <source>
        <dbReference type="EMBL" id="MBA0702341.1"/>
    </source>
</evidence>
<dbReference type="AlphaFoldDB" id="A0A7J8YRY5"/>
<keyword evidence="1" id="KW-1133">Transmembrane helix</keyword>
<organism evidence="2 3">
    <name type="scientific">Gossypium aridum</name>
    <name type="common">American cotton</name>
    <name type="synonym">Erioxylum aridum</name>
    <dbReference type="NCBI Taxonomy" id="34290"/>
    <lineage>
        <taxon>Eukaryota</taxon>
        <taxon>Viridiplantae</taxon>
        <taxon>Streptophyta</taxon>
        <taxon>Embryophyta</taxon>
        <taxon>Tracheophyta</taxon>
        <taxon>Spermatophyta</taxon>
        <taxon>Magnoliopsida</taxon>
        <taxon>eudicotyledons</taxon>
        <taxon>Gunneridae</taxon>
        <taxon>Pentapetalae</taxon>
        <taxon>rosids</taxon>
        <taxon>malvids</taxon>
        <taxon>Malvales</taxon>
        <taxon>Malvaceae</taxon>
        <taxon>Malvoideae</taxon>
        <taxon>Gossypium</taxon>
    </lineage>
</organism>
<evidence type="ECO:0000256" key="1">
    <source>
        <dbReference type="SAM" id="Phobius"/>
    </source>
</evidence>
<dbReference type="EMBL" id="JABFAA010350717">
    <property type="protein sequence ID" value="MBA0702341.1"/>
    <property type="molecule type" value="Genomic_DNA"/>
</dbReference>
<accession>A0A7J8YRY5</accession>
<keyword evidence="3" id="KW-1185">Reference proteome</keyword>
<keyword evidence="1" id="KW-0812">Transmembrane</keyword>
<reference evidence="2 3" key="1">
    <citation type="journal article" date="2019" name="Genome Biol. Evol.">
        <title>Insights into the evolution of the New World diploid cottons (Gossypium, subgenus Houzingenia) based on genome sequencing.</title>
        <authorList>
            <person name="Grover C.E."/>
            <person name="Arick M.A. 2nd"/>
            <person name="Thrash A."/>
            <person name="Conover J.L."/>
            <person name="Sanders W.S."/>
            <person name="Peterson D.G."/>
            <person name="Frelichowski J.E."/>
            <person name="Scheffler J.A."/>
            <person name="Scheffler B.E."/>
            <person name="Wendel J.F."/>
        </authorList>
    </citation>
    <scope>NUCLEOTIDE SEQUENCE [LARGE SCALE GENOMIC DNA]</scope>
    <source>
        <strain evidence="2">185</strain>
        <tissue evidence="2">Leaf</tissue>
    </source>
</reference>
<proteinExistence type="predicted"/>
<gene>
    <name evidence="2" type="ORF">Goari_027084</name>
</gene>
<sequence length="47" mass="5202">MLLIRATTTPSPSLPPPLLQLYRIVIVFLPLLAAPTPLLALVIIRER</sequence>
<comment type="caution">
    <text evidence="2">The sequence shown here is derived from an EMBL/GenBank/DDBJ whole genome shotgun (WGS) entry which is preliminary data.</text>
</comment>
<feature type="transmembrane region" description="Helical" evidence="1">
    <location>
        <begin position="20"/>
        <end position="44"/>
    </location>
</feature>